<proteinExistence type="inferred from homology"/>
<dbReference type="AlphaFoldDB" id="A0A1W6ZKG9"/>
<dbReference type="InterPro" id="IPR042100">
    <property type="entry name" value="Bug_dom1"/>
</dbReference>
<dbReference type="PANTHER" id="PTHR42928">
    <property type="entry name" value="TRICARBOXYLATE-BINDING PROTEIN"/>
    <property type="match status" value="1"/>
</dbReference>
<dbReference type="KEGG" id="psin:CAK95_01095"/>
<dbReference type="EMBL" id="CP021112">
    <property type="protein sequence ID" value="ARP97831.1"/>
    <property type="molecule type" value="Genomic_DNA"/>
</dbReference>
<sequence length="321" mass="33683">MRAVIRLLALMLVAAAALPAAAQDYPNRPIRWIIPYAAGGGSDTLARMIAPEMSKRLGQPIVIENKPGAASAVAAAEVARSAPDGYTIFSADNGTMVYNPALYKKLAYDPKEFRPVSMLARSPTILVVGPSTKASSVKELVASVKSQPGKISYASAGPGSPHAMAMELVKATVGLDMIHVPYRGGALSIQDVAAGQVPMCMTDFSSGSGMIASGKVRALAVANPKRMPQLPDIPTFDELGFKGIYAEAFAGVVVPAGTPDTVVAKLQTAVQEAVAEPTIQKRLFEIGQEPVGGTAEQFAGVLNAETTRWHKLIKDLNISLD</sequence>
<dbReference type="Gene3D" id="3.40.190.150">
    <property type="entry name" value="Bordetella uptake gene, domain 1"/>
    <property type="match status" value="1"/>
</dbReference>
<evidence type="ECO:0000313" key="3">
    <source>
        <dbReference type="Proteomes" id="UP000194137"/>
    </source>
</evidence>
<protein>
    <submittedName>
        <fullName evidence="2">ABC transporter substrate-binding protein</fullName>
    </submittedName>
</protein>
<reference evidence="2 3" key="1">
    <citation type="submission" date="2017-05" db="EMBL/GenBank/DDBJ databases">
        <title>Full genome sequence of Pseudorhodoplanes sinuspersici.</title>
        <authorList>
            <person name="Dastgheib S.M.M."/>
            <person name="Shavandi M."/>
            <person name="Tirandaz H."/>
        </authorList>
    </citation>
    <scope>NUCLEOTIDE SEQUENCE [LARGE SCALE GENOMIC DNA]</scope>
    <source>
        <strain evidence="2 3">RIPI110</strain>
    </source>
</reference>
<dbReference type="Pfam" id="PF03401">
    <property type="entry name" value="TctC"/>
    <property type="match status" value="1"/>
</dbReference>
<dbReference type="RefSeq" id="WP_086086151.1">
    <property type="nucleotide sequence ID" value="NZ_CP021112.1"/>
</dbReference>
<dbReference type="Proteomes" id="UP000194137">
    <property type="component" value="Chromosome"/>
</dbReference>
<evidence type="ECO:0000256" key="1">
    <source>
        <dbReference type="ARBA" id="ARBA00006987"/>
    </source>
</evidence>
<organism evidence="2 3">
    <name type="scientific">Pseudorhodoplanes sinuspersici</name>
    <dbReference type="NCBI Taxonomy" id="1235591"/>
    <lineage>
        <taxon>Bacteria</taxon>
        <taxon>Pseudomonadati</taxon>
        <taxon>Pseudomonadota</taxon>
        <taxon>Alphaproteobacteria</taxon>
        <taxon>Hyphomicrobiales</taxon>
        <taxon>Pseudorhodoplanes</taxon>
    </lineage>
</organism>
<dbReference type="SUPFAM" id="SSF53850">
    <property type="entry name" value="Periplasmic binding protein-like II"/>
    <property type="match status" value="1"/>
</dbReference>
<name>A0A1W6ZKG9_9HYPH</name>
<dbReference type="PANTHER" id="PTHR42928:SF5">
    <property type="entry name" value="BLR1237 PROTEIN"/>
    <property type="match status" value="1"/>
</dbReference>
<dbReference type="PIRSF" id="PIRSF017082">
    <property type="entry name" value="YflP"/>
    <property type="match status" value="1"/>
</dbReference>
<gene>
    <name evidence="2" type="ORF">CAK95_01095</name>
</gene>
<dbReference type="InterPro" id="IPR005064">
    <property type="entry name" value="BUG"/>
</dbReference>
<dbReference type="Gene3D" id="3.40.190.10">
    <property type="entry name" value="Periplasmic binding protein-like II"/>
    <property type="match status" value="1"/>
</dbReference>
<dbReference type="STRING" id="1235591.CAK95_01095"/>
<evidence type="ECO:0000313" key="2">
    <source>
        <dbReference type="EMBL" id="ARP97831.1"/>
    </source>
</evidence>
<dbReference type="CDD" id="cd07012">
    <property type="entry name" value="PBP2_Bug_TTT"/>
    <property type="match status" value="1"/>
</dbReference>
<accession>A0A1W6ZKG9</accession>
<keyword evidence="3" id="KW-1185">Reference proteome</keyword>
<dbReference type="OrthoDB" id="7374807at2"/>
<comment type="similarity">
    <text evidence="1">Belongs to the UPF0065 (bug) family.</text>
</comment>